<dbReference type="EMBL" id="FPKV01000001">
    <property type="protein sequence ID" value="SFZ89587.1"/>
    <property type="molecule type" value="Genomic_DNA"/>
</dbReference>
<protein>
    <submittedName>
        <fullName evidence="4">Por secretion system C-terminal sorting domain-containing protein</fullName>
    </submittedName>
</protein>
<dbReference type="InterPro" id="IPR026444">
    <property type="entry name" value="Secre_tail"/>
</dbReference>
<dbReference type="STRING" id="369401.SAMN05428642_101426"/>
<evidence type="ECO:0000313" key="5">
    <source>
        <dbReference type="Proteomes" id="UP000182544"/>
    </source>
</evidence>
<evidence type="ECO:0000256" key="2">
    <source>
        <dbReference type="SAM" id="SignalP"/>
    </source>
</evidence>
<dbReference type="NCBIfam" id="TIGR04183">
    <property type="entry name" value="Por_Secre_tail"/>
    <property type="match status" value="1"/>
</dbReference>
<accession>A0A1K2ID07</accession>
<evidence type="ECO:0000313" key="4">
    <source>
        <dbReference type="EMBL" id="SFZ89587.1"/>
    </source>
</evidence>
<feature type="domain" description="Secretion system C-terminal sorting" evidence="3">
    <location>
        <begin position="237"/>
        <end position="306"/>
    </location>
</feature>
<keyword evidence="1 2" id="KW-0732">Signal</keyword>
<keyword evidence="5" id="KW-1185">Reference proteome</keyword>
<evidence type="ECO:0000259" key="3">
    <source>
        <dbReference type="Pfam" id="PF18962"/>
    </source>
</evidence>
<feature type="signal peptide" evidence="2">
    <location>
        <begin position="1"/>
        <end position="19"/>
    </location>
</feature>
<gene>
    <name evidence="4" type="ORF">SAMN05428642_101426</name>
</gene>
<dbReference type="RefSeq" id="WP_084647842.1">
    <property type="nucleotide sequence ID" value="NZ_FPKV01000001.1"/>
</dbReference>
<reference evidence="4 5" key="1">
    <citation type="submission" date="2016-10" db="EMBL/GenBank/DDBJ databases">
        <authorList>
            <person name="de Groot N.N."/>
        </authorList>
    </citation>
    <scope>NUCLEOTIDE SEQUENCE [LARGE SCALE GENOMIC DNA]</scope>
    <source>
        <strain evidence="4 5">DSM 18180</strain>
    </source>
</reference>
<sequence>MKNLYFLFIAILISPASFAQATLPISETFSYTDGSLIGNGGWLNHSGTSGDLLVSSGQAVVEHGTPSEDANLPFTTVTGSIYYAFDFSVDDLGAAYSGSDNEYFAHFMVGTGSFSARLDIVPPTLSGDFSVGIATISSTAEAIWATDLIYGTTYRVTVGYNQNTNQAQLWIDASVESDTSILGADEADPGNSITAFALRQSDSSENETIRIDNLVIAQSFDSVLGVKEKNQIEGFAMYPNPTALGYVKISSKSNADMEVAVFDVLGKQIIKNTVKDNMLDVSNLKSGIYIMKVSQDNATSTKKLVIE</sequence>
<dbReference type="OrthoDB" id="1056765at2"/>
<evidence type="ECO:0000256" key="1">
    <source>
        <dbReference type="ARBA" id="ARBA00022729"/>
    </source>
</evidence>
<dbReference type="AlphaFoldDB" id="A0A1K2ID07"/>
<dbReference type="Proteomes" id="UP000182544">
    <property type="component" value="Unassembled WGS sequence"/>
</dbReference>
<feature type="chain" id="PRO_5012114480" evidence="2">
    <location>
        <begin position="20"/>
        <end position="307"/>
    </location>
</feature>
<name>A0A1K2ID07_9FLAO</name>
<organism evidence="4 5">
    <name type="scientific">Flaviramulus basaltis</name>
    <dbReference type="NCBI Taxonomy" id="369401"/>
    <lineage>
        <taxon>Bacteria</taxon>
        <taxon>Pseudomonadati</taxon>
        <taxon>Bacteroidota</taxon>
        <taxon>Flavobacteriia</taxon>
        <taxon>Flavobacteriales</taxon>
        <taxon>Flavobacteriaceae</taxon>
        <taxon>Flaviramulus</taxon>
    </lineage>
</organism>
<proteinExistence type="predicted"/>
<dbReference type="Pfam" id="PF18962">
    <property type="entry name" value="Por_Secre_tail"/>
    <property type="match status" value="1"/>
</dbReference>